<evidence type="ECO:0000256" key="2">
    <source>
        <dbReference type="ARBA" id="ARBA00022679"/>
    </source>
</evidence>
<organism evidence="6">
    <name type="scientific">Candidatus Kentrum eta</name>
    <dbReference type="NCBI Taxonomy" id="2126337"/>
    <lineage>
        <taxon>Bacteria</taxon>
        <taxon>Pseudomonadati</taxon>
        <taxon>Pseudomonadota</taxon>
        <taxon>Gammaproteobacteria</taxon>
        <taxon>Candidatus Kentrum</taxon>
    </lineage>
</organism>
<proteinExistence type="predicted"/>
<keyword evidence="1 6" id="KW-0489">Methyltransferase</keyword>
<dbReference type="Gene3D" id="3.40.50.150">
    <property type="entry name" value="Vaccinia Virus protein VP39"/>
    <property type="match status" value="1"/>
</dbReference>
<evidence type="ECO:0000313" key="5">
    <source>
        <dbReference type="EMBL" id="VFJ93099.1"/>
    </source>
</evidence>
<protein>
    <submittedName>
        <fullName evidence="6">Methyltransferase domain-containing protein</fullName>
    </submittedName>
</protein>
<reference evidence="6" key="1">
    <citation type="submission" date="2019-02" db="EMBL/GenBank/DDBJ databases">
        <authorList>
            <person name="Gruber-Vodicka R. H."/>
            <person name="Seah K. B. B."/>
        </authorList>
    </citation>
    <scope>NUCLEOTIDE SEQUENCE</scope>
    <source>
        <strain evidence="7">BECK_SA2B12</strain>
        <strain evidence="5">BECK_SA2B15</strain>
        <strain evidence="6">BECK_SA2B20</strain>
    </source>
</reference>
<evidence type="ECO:0000259" key="4">
    <source>
        <dbReference type="Pfam" id="PF13649"/>
    </source>
</evidence>
<keyword evidence="3" id="KW-0949">S-adenosyl-L-methionine</keyword>
<dbReference type="Pfam" id="PF13649">
    <property type="entry name" value="Methyltransf_25"/>
    <property type="match status" value="1"/>
</dbReference>
<keyword evidence="2 6" id="KW-0808">Transferase</keyword>
<dbReference type="EMBL" id="CAADFG010000052">
    <property type="protein sequence ID" value="VFJ93099.1"/>
    <property type="molecule type" value="Genomic_DNA"/>
</dbReference>
<gene>
    <name evidence="5" type="ORF">BECKH772A_GA0070896_1005213</name>
    <name evidence="6" type="ORF">BECKH772B_GA0070898_1005113</name>
    <name evidence="7" type="ORF">BECKH772C_GA0070978_1004712</name>
</gene>
<dbReference type="GO" id="GO:0032259">
    <property type="term" value="P:methylation"/>
    <property type="evidence" value="ECO:0007669"/>
    <property type="project" value="UniProtKB-KW"/>
</dbReference>
<dbReference type="EMBL" id="CAADFJ010000047">
    <property type="protein sequence ID" value="VFK00512.1"/>
    <property type="molecule type" value="Genomic_DNA"/>
</dbReference>
<dbReference type="CDD" id="cd02440">
    <property type="entry name" value="AdoMet_MTases"/>
    <property type="match status" value="1"/>
</dbReference>
<dbReference type="InterPro" id="IPR041698">
    <property type="entry name" value="Methyltransf_25"/>
</dbReference>
<dbReference type="PANTHER" id="PTHR43464">
    <property type="entry name" value="METHYLTRANSFERASE"/>
    <property type="match status" value="1"/>
</dbReference>
<dbReference type="SUPFAM" id="SSF53335">
    <property type="entry name" value="S-adenosyl-L-methionine-dependent methyltransferases"/>
    <property type="match status" value="1"/>
</dbReference>
<name>A0A450UMU8_9GAMM</name>
<evidence type="ECO:0000313" key="6">
    <source>
        <dbReference type="EMBL" id="VFJ93849.1"/>
    </source>
</evidence>
<evidence type="ECO:0000256" key="1">
    <source>
        <dbReference type="ARBA" id="ARBA00022603"/>
    </source>
</evidence>
<evidence type="ECO:0000256" key="3">
    <source>
        <dbReference type="ARBA" id="ARBA00022691"/>
    </source>
</evidence>
<dbReference type="PANTHER" id="PTHR43464:SF19">
    <property type="entry name" value="UBIQUINONE BIOSYNTHESIS O-METHYLTRANSFERASE, MITOCHONDRIAL"/>
    <property type="match status" value="1"/>
</dbReference>
<accession>A0A450UMU8</accession>
<dbReference type="EMBL" id="CAADFI010000051">
    <property type="protein sequence ID" value="VFJ93849.1"/>
    <property type="molecule type" value="Genomic_DNA"/>
</dbReference>
<dbReference type="InterPro" id="IPR029063">
    <property type="entry name" value="SAM-dependent_MTases_sf"/>
</dbReference>
<feature type="domain" description="Methyltransferase" evidence="4">
    <location>
        <begin position="42"/>
        <end position="144"/>
    </location>
</feature>
<dbReference type="AlphaFoldDB" id="A0A450UMU8"/>
<dbReference type="GO" id="GO:0008168">
    <property type="term" value="F:methyltransferase activity"/>
    <property type="evidence" value="ECO:0007669"/>
    <property type="project" value="UniProtKB-KW"/>
</dbReference>
<sequence length="254" mass="29376">MTQYDQFSSDYHWLYSDRTLSCEPFLEQYGALLDAIPSDAKVLDCACGIGIQALTLARRGFSVQGTDLSPGMIARARERGREERMTLPPGGLSFTVSTWEALPRRFHHEFDVAFCVGNAIGHCRNRKDMCLSLSGIYHSLKRGGQVVIDSRNWEKVLAERVRLTILGIRIRNRIQSVPLYVWHFPSELEEGHLLIEIILIFKEAEQIYHRYYPFVYHPFRRETLCDCLREAGFTGIQSDFEREEDVYHITARKP</sequence>
<evidence type="ECO:0000313" key="7">
    <source>
        <dbReference type="EMBL" id="VFK00512.1"/>
    </source>
</evidence>